<dbReference type="InterPro" id="IPR013087">
    <property type="entry name" value="Znf_C2H2_type"/>
</dbReference>
<accession>A0ABD2WI00</accession>
<dbReference type="Proteomes" id="UP001627154">
    <property type="component" value="Unassembled WGS sequence"/>
</dbReference>
<evidence type="ECO:0000256" key="6">
    <source>
        <dbReference type="SAM" id="MobiDB-lite"/>
    </source>
</evidence>
<reference evidence="8 9" key="1">
    <citation type="journal article" date="2024" name="bioRxiv">
        <title>A reference genome for Trichogramma kaykai: A tiny desert-dwelling parasitoid wasp with competing sex-ratio distorters.</title>
        <authorList>
            <person name="Culotta J."/>
            <person name="Lindsey A.R."/>
        </authorList>
    </citation>
    <scope>NUCLEOTIDE SEQUENCE [LARGE SCALE GENOMIC DNA]</scope>
    <source>
        <strain evidence="8 9">KSX58</strain>
    </source>
</reference>
<evidence type="ECO:0000313" key="9">
    <source>
        <dbReference type="Proteomes" id="UP001627154"/>
    </source>
</evidence>
<organism evidence="8 9">
    <name type="scientific">Trichogramma kaykai</name>
    <dbReference type="NCBI Taxonomy" id="54128"/>
    <lineage>
        <taxon>Eukaryota</taxon>
        <taxon>Metazoa</taxon>
        <taxon>Ecdysozoa</taxon>
        <taxon>Arthropoda</taxon>
        <taxon>Hexapoda</taxon>
        <taxon>Insecta</taxon>
        <taxon>Pterygota</taxon>
        <taxon>Neoptera</taxon>
        <taxon>Endopterygota</taxon>
        <taxon>Hymenoptera</taxon>
        <taxon>Apocrita</taxon>
        <taxon>Proctotrupomorpha</taxon>
        <taxon>Chalcidoidea</taxon>
        <taxon>Trichogrammatidae</taxon>
        <taxon>Trichogramma</taxon>
    </lineage>
</organism>
<keyword evidence="2" id="KW-0479">Metal-binding</keyword>
<feature type="region of interest" description="Disordered" evidence="6">
    <location>
        <begin position="320"/>
        <end position="340"/>
    </location>
</feature>
<dbReference type="PROSITE" id="PS50157">
    <property type="entry name" value="ZINC_FINGER_C2H2_2"/>
    <property type="match status" value="1"/>
</dbReference>
<evidence type="ECO:0000259" key="7">
    <source>
        <dbReference type="PROSITE" id="PS50157"/>
    </source>
</evidence>
<feature type="compositionally biased region" description="Low complexity" evidence="6">
    <location>
        <begin position="72"/>
        <end position="100"/>
    </location>
</feature>
<keyword evidence="4" id="KW-0862">Zinc</keyword>
<dbReference type="AlphaFoldDB" id="A0ABD2WI00"/>
<dbReference type="InterPro" id="IPR051520">
    <property type="entry name" value="Elbow/Noc_ZnFinger"/>
</dbReference>
<comment type="similarity">
    <text evidence="1">Belongs to the Elbow/Noc family.</text>
</comment>
<evidence type="ECO:0000256" key="5">
    <source>
        <dbReference type="PROSITE-ProRule" id="PRU00042"/>
    </source>
</evidence>
<dbReference type="GO" id="GO:0008270">
    <property type="term" value="F:zinc ion binding"/>
    <property type="evidence" value="ECO:0007669"/>
    <property type="project" value="UniProtKB-KW"/>
</dbReference>
<evidence type="ECO:0000256" key="3">
    <source>
        <dbReference type="ARBA" id="ARBA00022771"/>
    </source>
</evidence>
<sequence length="530" mass="54459">MLTSSANQYLRPEYLTPLHTTLDSKKSPLALLAQTCSQIGVDPPTSKSLGSHDKPSKSNKSSTDSSNREKSSPSSHNNNNNTTSGLSSMMSGEGSKMNSSFKPYESCVMKEKSASPEQPRIPSAHSNSGSNSRSRTPGNSGNGKRCSSNQSASSSGGRATTPQSRKSTTPSNETTTRESPNTRQQSGHDAIITSASSPSLQVKPAFSLAHVDPLGSFRPMNLIASTSAGGATTTTTPASYHGLAFPPQLSHLDPVTASSIMSQHHAAAAAAAMKGSLGHHPYLSYARMKTPTGGETLVPVCRDPYCTGCQLSSHMMGGATPASNPANGTKAPPTSQATGSNGTSCPAGCAQCDHKPQQMSAAASAAAAASGPYAAYHAQLVALATASQMPYICNWISSDAAYCGKRFANPDEFVQHFRTHTGGVPSPGEPSASAAATTAAALSLLSPPGLAPGHPLLSRTYPTPPLSPLTAARYHPYGKPPYGHPGISALGLPLPPPHGLPTAAGLPPYFSPYASLYAGTRLGAASGMHP</sequence>
<evidence type="ECO:0000256" key="4">
    <source>
        <dbReference type="ARBA" id="ARBA00022833"/>
    </source>
</evidence>
<proteinExistence type="inferred from homology"/>
<name>A0ABD2WI00_9HYME</name>
<keyword evidence="9" id="KW-1185">Reference proteome</keyword>
<feature type="region of interest" description="Disordered" evidence="6">
    <location>
        <begin position="39"/>
        <end position="188"/>
    </location>
</feature>
<dbReference type="PANTHER" id="PTHR12522">
    <property type="entry name" value="ZINC-FINGER PROTEIN NOLZ1-RELATED"/>
    <property type="match status" value="1"/>
</dbReference>
<keyword evidence="3 5" id="KW-0863">Zinc-finger</keyword>
<evidence type="ECO:0000313" key="8">
    <source>
        <dbReference type="EMBL" id="KAL3392474.1"/>
    </source>
</evidence>
<evidence type="ECO:0000256" key="1">
    <source>
        <dbReference type="ARBA" id="ARBA00010144"/>
    </source>
</evidence>
<feature type="compositionally biased region" description="Low complexity" evidence="6">
    <location>
        <begin position="126"/>
        <end position="155"/>
    </location>
</feature>
<gene>
    <name evidence="8" type="ORF">TKK_012998</name>
</gene>
<protein>
    <recommendedName>
        <fullName evidence="7">C2H2-type domain-containing protein</fullName>
    </recommendedName>
</protein>
<evidence type="ECO:0000256" key="2">
    <source>
        <dbReference type="ARBA" id="ARBA00022723"/>
    </source>
</evidence>
<feature type="compositionally biased region" description="Polar residues" evidence="6">
    <location>
        <begin position="321"/>
        <end position="340"/>
    </location>
</feature>
<feature type="domain" description="C2H2-type" evidence="7">
    <location>
        <begin position="391"/>
        <end position="425"/>
    </location>
</feature>
<dbReference type="EMBL" id="JBJJXI010000104">
    <property type="protein sequence ID" value="KAL3392474.1"/>
    <property type="molecule type" value="Genomic_DNA"/>
</dbReference>
<dbReference type="PANTHER" id="PTHR12522:SF4">
    <property type="entry name" value="ZINC FINGER PROTEIN ELBOW"/>
    <property type="match status" value="1"/>
</dbReference>
<feature type="compositionally biased region" description="Polar residues" evidence="6">
    <location>
        <begin position="156"/>
        <end position="188"/>
    </location>
</feature>
<comment type="caution">
    <text evidence="8">The sequence shown here is derived from an EMBL/GenBank/DDBJ whole genome shotgun (WGS) entry which is preliminary data.</text>
</comment>
<dbReference type="Gene3D" id="3.30.160.60">
    <property type="entry name" value="Classic Zinc Finger"/>
    <property type="match status" value="1"/>
</dbReference>